<dbReference type="RefSeq" id="WP_048809755.1">
    <property type="nucleotide sequence ID" value="NC_009802.2"/>
</dbReference>
<gene>
    <name evidence="1" type="ORF">CCC13826_2343</name>
</gene>
<dbReference type="STRING" id="360104.CCC13826_2343"/>
<organism evidence="1 2">
    <name type="scientific">Campylobacter concisus (strain 13826)</name>
    <dbReference type="NCBI Taxonomy" id="360104"/>
    <lineage>
        <taxon>Bacteria</taxon>
        <taxon>Pseudomonadati</taxon>
        <taxon>Campylobacterota</taxon>
        <taxon>Epsilonproteobacteria</taxon>
        <taxon>Campylobacterales</taxon>
        <taxon>Campylobacteraceae</taxon>
        <taxon>Campylobacter</taxon>
    </lineage>
</organism>
<evidence type="ECO:0000313" key="1">
    <source>
        <dbReference type="EMBL" id="ALF45177.1"/>
    </source>
</evidence>
<proteinExistence type="predicted"/>
<dbReference type="AlphaFoldDB" id="A0A0M4TLB6"/>
<accession>A0A0M4TLB6</accession>
<dbReference type="Proteomes" id="UP000001121">
    <property type="component" value="Chromosome"/>
</dbReference>
<reference evidence="2" key="1">
    <citation type="submission" date="2007-10" db="EMBL/GenBank/DDBJ databases">
        <title>Genome sequence of Campylobacter concisus 13826 isolated from human feces.</title>
        <authorList>
            <person name="Fouts D.E."/>
            <person name="Mongodin E.F."/>
            <person name="Puiu D."/>
            <person name="Sebastian Y."/>
            <person name="Miller W.G."/>
            <person name="Mandrell R.E."/>
            <person name="On S."/>
            <person name="Nelson K.E."/>
        </authorList>
    </citation>
    <scope>NUCLEOTIDE SEQUENCE [LARGE SCALE GENOMIC DNA]</scope>
    <source>
        <strain evidence="2">13826</strain>
    </source>
</reference>
<dbReference type="KEGG" id="cco:CCC13826_2343"/>
<sequence>MQSNELVGQVDKLIVDFRLNKLTDDTTKLLKQMRDKTDKIDDNIHKKIHVFFMAFLPLVYYPNLDRLKNGDHEAFKAVASGLEFLKTIIR</sequence>
<dbReference type="EMBL" id="CP000792">
    <property type="protein sequence ID" value="ALF45177.1"/>
    <property type="molecule type" value="Genomic_DNA"/>
</dbReference>
<evidence type="ECO:0000313" key="2">
    <source>
        <dbReference type="Proteomes" id="UP000001121"/>
    </source>
</evidence>
<name>A0A0M4TLB6_CAMC1</name>
<protein>
    <submittedName>
        <fullName evidence="1">Uncharacterized protein</fullName>
    </submittedName>
</protein>